<protein>
    <recommendedName>
        <fullName evidence="7">ATP-grasp domain-containing protein</fullName>
    </recommendedName>
</protein>
<dbReference type="GO" id="GO:0003989">
    <property type="term" value="F:acetyl-CoA carboxylase activity"/>
    <property type="evidence" value="ECO:0007669"/>
    <property type="project" value="InterPro"/>
</dbReference>
<dbReference type="Gene3D" id="3.30.1490.20">
    <property type="entry name" value="ATP-grasp fold, A domain"/>
    <property type="match status" value="1"/>
</dbReference>
<evidence type="ECO:0000259" key="7">
    <source>
        <dbReference type="PROSITE" id="PS50975"/>
    </source>
</evidence>
<evidence type="ECO:0000313" key="9">
    <source>
        <dbReference type="Proteomes" id="UP000814243"/>
    </source>
</evidence>
<evidence type="ECO:0000256" key="2">
    <source>
        <dbReference type="ARBA" id="ARBA00022598"/>
    </source>
</evidence>
<dbReference type="PANTHER" id="PTHR45728:SF3">
    <property type="entry name" value="ACETYL-COA CARBOXYLASE"/>
    <property type="match status" value="1"/>
</dbReference>
<keyword evidence="5" id="KW-0092">Biotin</keyword>
<comment type="caution">
    <text evidence="8">The sequence shown here is derived from an EMBL/GenBank/DDBJ whole genome shotgun (WGS) entry which is preliminary data.</text>
</comment>
<dbReference type="InterPro" id="IPR013815">
    <property type="entry name" value="ATP_grasp_subdomain_1"/>
</dbReference>
<dbReference type="GO" id="GO:0005524">
    <property type="term" value="F:ATP binding"/>
    <property type="evidence" value="ECO:0007669"/>
    <property type="project" value="UniProtKB-UniRule"/>
</dbReference>
<feature type="domain" description="ATP-grasp" evidence="7">
    <location>
        <begin position="156"/>
        <end position="210"/>
    </location>
</feature>
<gene>
    <name evidence="8" type="ORF">HF086_011024</name>
</gene>
<dbReference type="InterPro" id="IPR049076">
    <property type="entry name" value="ACCA"/>
</dbReference>
<dbReference type="Pfam" id="PF02786">
    <property type="entry name" value="CPSase_L_D2"/>
    <property type="match status" value="1"/>
</dbReference>
<accession>A0A922MUH4</accession>
<keyword evidence="3 6" id="KW-0547">Nucleotide-binding</keyword>
<dbReference type="InterPro" id="IPR016185">
    <property type="entry name" value="PreATP-grasp_dom_sf"/>
</dbReference>
<evidence type="ECO:0000256" key="1">
    <source>
        <dbReference type="ARBA" id="ARBA00001953"/>
    </source>
</evidence>
<reference evidence="8" key="1">
    <citation type="journal article" date="2021" name="G3 (Bethesda)">
        <title>Genome and transcriptome analysis of the beet armyworm Spodoptera exigua reveals targets for pest control. .</title>
        <authorList>
            <person name="Simon S."/>
            <person name="Breeschoten T."/>
            <person name="Jansen H.J."/>
            <person name="Dirks R.P."/>
            <person name="Schranz M.E."/>
            <person name="Ros V.I.D."/>
        </authorList>
    </citation>
    <scope>NUCLEOTIDE SEQUENCE</scope>
    <source>
        <strain evidence="8">TB_SE_WUR_2020</strain>
    </source>
</reference>
<dbReference type="FunFam" id="3.30.1490.20:FF:000003">
    <property type="entry name" value="acetyl-CoA carboxylase isoform X1"/>
    <property type="match status" value="1"/>
</dbReference>
<dbReference type="EMBL" id="JACEFF010000182">
    <property type="protein sequence ID" value="KAH9642667.1"/>
    <property type="molecule type" value="Genomic_DNA"/>
</dbReference>
<dbReference type="SUPFAM" id="SSF52440">
    <property type="entry name" value="PreATP-grasp domain"/>
    <property type="match status" value="1"/>
</dbReference>
<dbReference type="InterPro" id="IPR011761">
    <property type="entry name" value="ATP-grasp"/>
</dbReference>
<dbReference type="AlphaFoldDB" id="A0A922MUH4"/>
<organism evidence="8 9">
    <name type="scientific">Spodoptera exigua</name>
    <name type="common">Beet armyworm</name>
    <name type="synonym">Noctua fulgens</name>
    <dbReference type="NCBI Taxonomy" id="7107"/>
    <lineage>
        <taxon>Eukaryota</taxon>
        <taxon>Metazoa</taxon>
        <taxon>Ecdysozoa</taxon>
        <taxon>Arthropoda</taxon>
        <taxon>Hexapoda</taxon>
        <taxon>Insecta</taxon>
        <taxon>Pterygota</taxon>
        <taxon>Neoptera</taxon>
        <taxon>Endopterygota</taxon>
        <taxon>Lepidoptera</taxon>
        <taxon>Glossata</taxon>
        <taxon>Ditrysia</taxon>
        <taxon>Noctuoidea</taxon>
        <taxon>Noctuidae</taxon>
        <taxon>Amphipyrinae</taxon>
        <taxon>Spodoptera</taxon>
    </lineage>
</organism>
<keyword evidence="2" id="KW-0436">Ligase</keyword>
<dbReference type="Gene3D" id="3.40.50.20">
    <property type="match status" value="1"/>
</dbReference>
<evidence type="ECO:0000256" key="6">
    <source>
        <dbReference type="PROSITE-ProRule" id="PRU00409"/>
    </source>
</evidence>
<dbReference type="InterPro" id="IPR005479">
    <property type="entry name" value="CPAse_ATP-bd"/>
</dbReference>
<evidence type="ECO:0000256" key="5">
    <source>
        <dbReference type="ARBA" id="ARBA00023267"/>
    </source>
</evidence>
<evidence type="ECO:0000256" key="3">
    <source>
        <dbReference type="ARBA" id="ARBA00022741"/>
    </source>
</evidence>
<dbReference type="PROSITE" id="PS50975">
    <property type="entry name" value="ATP_GRASP"/>
    <property type="match status" value="1"/>
</dbReference>
<dbReference type="GO" id="GO:0006633">
    <property type="term" value="P:fatty acid biosynthetic process"/>
    <property type="evidence" value="ECO:0007669"/>
    <property type="project" value="TreeGrafter"/>
</dbReference>
<evidence type="ECO:0000313" key="8">
    <source>
        <dbReference type="EMBL" id="KAH9642667.1"/>
    </source>
</evidence>
<dbReference type="Proteomes" id="UP000814243">
    <property type="component" value="Unassembled WGS sequence"/>
</dbReference>
<name>A0A922MUH4_SPOEX</name>
<comment type="cofactor">
    <cofactor evidence="1">
        <name>biotin</name>
        <dbReference type="ChEBI" id="CHEBI:57586"/>
    </cofactor>
</comment>
<keyword evidence="4 6" id="KW-0067">ATP-binding</keyword>
<dbReference type="PANTHER" id="PTHR45728">
    <property type="entry name" value="ACETYL-COA CARBOXYLASE, ISOFORM A"/>
    <property type="match status" value="1"/>
</dbReference>
<dbReference type="GO" id="GO:0046872">
    <property type="term" value="F:metal ion binding"/>
    <property type="evidence" value="ECO:0007669"/>
    <property type="project" value="InterPro"/>
</dbReference>
<dbReference type="SUPFAM" id="SSF56059">
    <property type="entry name" value="Glutathione synthetase ATP-binding domain-like"/>
    <property type="match status" value="1"/>
</dbReference>
<evidence type="ECO:0000256" key="4">
    <source>
        <dbReference type="ARBA" id="ARBA00022840"/>
    </source>
</evidence>
<dbReference type="PROSITE" id="PS00866">
    <property type="entry name" value="CPSASE_1"/>
    <property type="match status" value="1"/>
</dbReference>
<sequence length="227" mass="25816">MIYHILRIQHFISRPSMSQGTVIHSQRFQEKDFTVATPEEFVRRFQGTKPINKVLIANNGIGAVKCMRSVRRWSYEMFKNERAVRFVVMVSFYSIKYIPNFSSTGCMGGMGSCVREPQAPRAASPRWGRVHWTPGEGDVGSRRQDRLIHKLKAEYNSKKIKISSELFARGCVTTPEEGLQAAQKIGFPVMIKASEGGGGKGIRKVENPDDFNSAFRQVCIRWRPLEE</sequence>
<dbReference type="GO" id="GO:0005739">
    <property type="term" value="C:mitochondrion"/>
    <property type="evidence" value="ECO:0007669"/>
    <property type="project" value="TreeGrafter"/>
</dbReference>
<proteinExistence type="predicted"/>